<protein>
    <submittedName>
        <fullName evidence="2">Uncharacterized protein</fullName>
    </submittedName>
</protein>
<reference evidence="2" key="2">
    <citation type="journal article" date="2015" name="Data Brief">
        <title>Shoot transcriptome of the giant reed, Arundo donax.</title>
        <authorList>
            <person name="Barrero R.A."/>
            <person name="Guerrero F.D."/>
            <person name="Moolhuijzen P."/>
            <person name="Goolsby J.A."/>
            <person name="Tidwell J."/>
            <person name="Bellgard S.E."/>
            <person name="Bellgard M.I."/>
        </authorList>
    </citation>
    <scope>NUCLEOTIDE SEQUENCE</scope>
    <source>
        <tissue evidence="2">Shoot tissue taken approximately 20 cm above the soil surface</tissue>
    </source>
</reference>
<sequence>MWFAAERTRRRRWRRSAASSTTRLGSSRSRLESSPLRGERRCGGRVGSRGGGD</sequence>
<feature type="compositionally biased region" description="Low complexity" evidence="1">
    <location>
        <begin position="16"/>
        <end position="36"/>
    </location>
</feature>
<name>A0A0A9DDN9_ARUDO</name>
<evidence type="ECO:0000313" key="2">
    <source>
        <dbReference type="EMBL" id="JAD86674.1"/>
    </source>
</evidence>
<proteinExistence type="predicted"/>
<evidence type="ECO:0000256" key="1">
    <source>
        <dbReference type="SAM" id="MobiDB-lite"/>
    </source>
</evidence>
<accession>A0A0A9DDN9</accession>
<dbReference type="AlphaFoldDB" id="A0A0A9DDN9"/>
<feature type="compositionally biased region" description="Gly residues" evidence="1">
    <location>
        <begin position="44"/>
        <end position="53"/>
    </location>
</feature>
<organism evidence="2">
    <name type="scientific">Arundo donax</name>
    <name type="common">Giant reed</name>
    <name type="synonym">Donax arundinaceus</name>
    <dbReference type="NCBI Taxonomy" id="35708"/>
    <lineage>
        <taxon>Eukaryota</taxon>
        <taxon>Viridiplantae</taxon>
        <taxon>Streptophyta</taxon>
        <taxon>Embryophyta</taxon>
        <taxon>Tracheophyta</taxon>
        <taxon>Spermatophyta</taxon>
        <taxon>Magnoliopsida</taxon>
        <taxon>Liliopsida</taxon>
        <taxon>Poales</taxon>
        <taxon>Poaceae</taxon>
        <taxon>PACMAD clade</taxon>
        <taxon>Arundinoideae</taxon>
        <taxon>Arundineae</taxon>
        <taxon>Arundo</taxon>
    </lineage>
</organism>
<feature type="region of interest" description="Disordered" evidence="1">
    <location>
        <begin position="1"/>
        <end position="53"/>
    </location>
</feature>
<reference evidence="2" key="1">
    <citation type="submission" date="2014-09" db="EMBL/GenBank/DDBJ databases">
        <authorList>
            <person name="Magalhaes I.L.F."/>
            <person name="Oliveira U."/>
            <person name="Santos F.R."/>
            <person name="Vidigal T.H.D.A."/>
            <person name="Brescovit A.D."/>
            <person name="Santos A.J."/>
        </authorList>
    </citation>
    <scope>NUCLEOTIDE SEQUENCE</scope>
    <source>
        <tissue evidence="2">Shoot tissue taken approximately 20 cm above the soil surface</tissue>
    </source>
</reference>
<dbReference type="EMBL" id="GBRH01211221">
    <property type="protein sequence ID" value="JAD86674.1"/>
    <property type="molecule type" value="Transcribed_RNA"/>
</dbReference>